<accession>A0A0A8Y8Z0</accession>
<proteinExistence type="predicted"/>
<name>A0A0A8Y8Z0_ARUDO</name>
<reference evidence="1" key="2">
    <citation type="journal article" date="2015" name="Data Brief">
        <title>Shoot transcriptome of the giant reed, Arundo donax.</title>
        <authorList>
            <person name="Barrero R.A."/>
            <person name="Guerrero F.D."/>
            <person name="Moolhuijzen P."/>
            <person name="Goolsby J.A."/>
            <person name="Tidwell J."/>
            <person name="Bellgard S.E."/>
            <person name="Bellgard M.I."/>
        </authorList>
    </citation>
    <scope>NUCLEOTIDE SEQUENCE</scope>
    <source>
        <tissue evidence="1">Shoot tissue taken approximately 20 cm above the soil surface</tissue>
    </source>
</reference>
<sequence length="11" mass="1369">MYTYTQFQTVS</sequence>
<evidence type="ECO:0000313" key="1">
    <source>
        <dbReference type="EMBL" id="JAD21738.1"/>
    </source>
</evidence>
<protein>
    <submittedName>
        <fullName evidence="1">Uncharacterized protein</fullName>
    </submittedName>
</protein>
<dbReference type="EMBL" id="GBRH01276157">
    <property type="protein sequence ID" value="JAD21738.1"/>
    <property type="molecule type" value="Transcribed_RNA"/>
</dbReference>
<organism evidence="1">
    <name type="scientific">Arundo donax</name>
    <name type="common">Giant reed</name>
    <name type="synonym">Donax arundinaceus</name>
    <dbReference type="NCBI Taxonomy" id="35708"/>
    <lineage>
        <taxon>Eukaryota</taxon>
        <taxon>Viridiplantae</taxon>
        <taxon>Streptophyta</taxon>
        <taxon>Embryophyta</taxon>
        <taxon>Tracheophyta</taxon>
        <taxon>Spermatophyta</taxon>
        <taxon>Magnoliopsida</taxon>
        <taxon>Liliopsida</taxon>
        <taxon>Poales</taxon>
        <taxon>Poaceae</taxon>
        <taxon>PACMAD clade</taxon>
        <taxon>Arundinoideae</taxon>
        <taxon>Arundineae</taxon>
        <taxon>Arundo</taxon>
    </lineage>
</organism>
<reference evidence="1" key="1">
    <citation type="submission" date="2014-09" db="EMBL/GenBank/DDBJ databases">
        <authorList>
            <person name="Magalhaes I.L.F."/>
            <person name="Oliveira U."/>
            <person name="Santos F.R."/>
            <person name="Vidigal T.H.D.A."/>
            <person name="Brescovit A.D."/>
            <person name="Santos A.J."/>
        </authorList>
    </citation>
    <scope>NUCLEOTIDE SEQUENCE</scope>
    <source>
        <tissue evidence="1">Shoot tissue taken approximately 20 cm above the soil surface</tissue>
    </source>
</reference>